<gene>
    <name evidence="1" type="primary">589</name>
    <name evidence="1" type="ORF">G_589</name>
</gene>
<accession>G3MAW9</accession>
<evidence type="ECO:0000313" key="2">
    <source>
        <dbReference type="Proteomes" id="UP000009273"/>
    </source>
</evidence>
<reference evidence="1 2" key="1">
    <citation type="submission" date="2011-09" db="EMBL/GenBank/DDBJ databases">
        <authorList>
            <person name="Pope W.H."/>
            <person name="Pedulla M.L."/>
            <person name="Ford M.E."/>
            <person name="Peebles C.L."/>
            <person name="Hatfull G.H."/>
            <person name="Hendrix R.W."/>
        </authorList>
    </citation>
    <scope>NUCLEOTIDE SEQUENCE [LARGE SCALE GENOMIC DNA]</scope>
    <source>
        <strain evidence="1">G</strain>
    </source>
</reference>
<evidence type="ECO:0000313" key="1">
    <source>
        <dbReference type="EMBL" id="AEO93834.1"/>
    </source>
</evidence>
<sequence length="311" mass="36340">MNTTNEESFDKLLSLIDEATNMLDRLKTINETLEEMQGNSEVGRRVPFGMNYTMLFDAIDNLEDFLRIKGQVEKAKEDFSLIDTFEIGDIAKAKVDIRIGGRQEMHYSNARLDVTGYVRYSKDKTFSIIDFDGVDYVLEDFTNNYLLFVDKGLMNTFFNKTEEKETRSFLRVDFLFTGIKKKYLKNLSSIRLFSEKARERTNNSWEFGQNYDDQTPLVKLTIDETFGNMCSVYFNEKLAQNYTDFILYFNDIFAVGFSQSKSNKDIYKYNGKISFYTKEKGKYGVHYFPKDVLYGTTSDRILTLLEVKQLN</sequence>
<dbReference type="KEGG" id="vg:18563799"/>
<dbReference type="Proteomes" id="UP000009273">
    <property type="component" value="Segment"/>
</dbReference>
<organism evidence="1 2">
    <name type="scientific">Bacillus phage G</name>
    <dbReference type="NCBI Taxonomy" id="2884420"/>
    <lineage>
        <taxon>Viruses</taxon>
        <taxon>Duplodnaviria</taxon>
        <taxon>Heunggongvirae</taxon>
        <taxon>Uroviricota</taxon>
        <taxon>Caudoviricetes</taxon>
        <taxon>Donellivirus</taxon>
        <taxon>Donellivirus gee</taxon>
    </lineage>
</organism>
<name>G3MAW9_9CAUD</name>
<dbReference type="GeneID" id="18563799"/>
<proteinExistence type="predicted"/>
<keyword evidence="2" id="KW-1185">Reference proteome</keyword>
<dbReference type="EMBL" id="JN638751">
    <property type="protein sequence ID" value="AEO93834.1"/>
    <property type="molecule type" value="Genomic_DNA"/>
</dbReference>
<protein>
    <submittedName>
        <fullName evidence="1">Gp589</fullName>
    </submittedName>
</protein>
<dbReference type="RefSeq" id="YP_009015881.1">
    <property type="nucleotide sequence ID" value="NC_023719.1"/>
</dbReference>